<name>A0A330GNS1_9HYPH</name>
<dbReference type="Gene3D" id="2.60.120.10">
    <property type="entry name" value="Jelly Rolls"/>
    <property type="match status" value="1"/>
</dbReference>
<dbReference type="Gene3D" id="1.10.10.10">
    <property type="entry name" value="Winged helix-like DNA-binding domain superfamily/Winged helix DNA-binding domain"/>
    <property type="match status" value="1"/>
</dbReference>
<evidence type="ECO:0000256" key="3">
    <source>
        <dbReference type="ARBA" id="ARBA00023163"/>
    </source>
</evidence>
<dbReference type="InterPro" id="IPR012318">
    <property type="entry name" value="HTH_CRP"/>
</dbReference>
<evidence type="ECO:0000256" key="1">
    <source>
        <dbReference type="ARBA" id="ARBA00023015"/>
    </source>
</evidence>
<keyword evidence="3" id="KW-0804">Transcription</keyword>
<dbReference type="OrthoDB" id="7584044at2"/>
<dbReference type="RefSeq" id="WP_112129573.1">
    <property type="nucleotide sequence ID" value="NZ_QMBQ01000007.1"/>
</dbReference>
<dbReference type="SUPFAM" id="SSF51206">
    <property type="entry name" value="cAMP-binding domain-like"/>
    <property type="match status" value="1"/>
</dbReference>
<comment type="caution">
    <text evidence="5">The sequence shown here is derived from an EMBL/GenBank/DDBJ whole genome shotgun (WGS) entry which is preliminary data.</text>
</comment>
<dbReference type="EMBL" id="QMBQ01000007">
    <property type="protein sequence ID" value="RAZ73782.1"/>
    <property type="molecule type" value="Genomic_DNA"/>
</dbReference>
<dbReference type="SMART" id="SM00419">
    <property type="entry name" value="HTH_CRP"/>
    <property type="match status" value="1"/>
</dbReference>
<protein>
    <submittedName>
        <fullName evidence="5">Crp/Fnr family transcriptional regulator</fullName>
    </submittedName>
</protein>
<dbReference type="SUPFAM" id="SSF46785">
    <property type="entry name" value="Winged helix' DNA-binding domain"/>
    <property type="match status" value="1"/>
</dbReference>
<dbReference type="InterPro" id="IPR050397">
    <property type="entry name" value="Env_Response_Regulators"/>
</dbReference>
<proteinExistence type="predicted"/>
<dbReference type="InterPro" id="IPR018490">
    <property type="entry name" value="cNMP-bd_dom_sf"/>
</dbReference>
<dbReference type="Pfam" id="PF13545">
    <property type="entry name" value="HTH_Crp_2"/>
    <property type="match status" value="1"/>
</dbReference>
<dbReference type="PANTHER" id="PTHR24567:SF75">
    <property type="entry name" value="FUMARATE AND NITRATE REDUCTION REGULATORY PROTEIN"/>
    <property type="match status" value="1"/>
</dbReference>
<evidence type="ECO:0000259" key="4">
    <source>
        <dbReference type="PROSITE" id="PS51063"/>
    </source>
</evidence>
<dbReference type="CDD" id="cd00038">
    <property type="entry name" value="CAP_ED"/>
    <property type="match status" value="1"/>
</dbReference>
<dbReference type="GO" id="GO:0003677">
    <property type="term" value="F:DNA binding"/>
    <property type="evidence" value="ECO:0007669"/>
    <property type="project" value="UniProtKB-KW"/>
</dbReference>
<organism evidence="5 6">
    <name type="scientific">Mesorhizobium atlanticum</name>
    <dbReference type="NCBI Taxonomy" id="2233532"/>
    <lineage>
        <taxon>Bacteria</taxon>
        <taxon>Pseudomonadati</taxon>
        <taxon>Pseudomonadota</taxon>
        <taxon>Alphaproteobacteria</taxon>
        <taxon>Hyphomicrobiales</taxon>
        <taxon>Phyllobacteriaceae</taxon>
        <taxon>Mesorhizobium</taxon>
    </lineage>
</organism>
<evidence type="ECO:0000313" key="6">
    <source>
        <dbReference type="Proteomes" id="UP000251956"/>
    </source>
</evidence>
<reference evidence="5 6" key="1">
    <citation type="submission" date="2018-07" db="EMBL/GenBank/DDBJ databases">
        <title>Diversity of Mesorhizobium strains in Brazil.</title>
        <authorList>
            <person name="Helene L.C.F."/>
            <person name="Dall'Agnol R."/>
            <person name="Delamuta J.R.M."/>
            <person name="Hungria M."/>
        </authorList>
    </citation>
    <scope>NUCLEOTIDE SEQUENCE [LARGE SCALE GENOMIC DNA]</scope>
    <source>
        <strain evidence="5 6">CNPSo 3140</strain>
    </source>
</reference>
<dbReference type="Pfam" id="PF00027">
    <property type="entry name" value="cNMP_binding"/>
    <property type="match status" value="1"/>
</dbReference>
<dbReference type="GO" id="GO:0005829">
    <property type="term" value="C:cytosol"/>
    <property type="evidence" value="ECO:0007669"/>
    <property type="project" value="TreeGrafter"/>
</dbReference>
<dbReference type="InterPro" id="IPR014710">
    <property type="entry name" value="RmlC-like_jellyroll"/>
</dbReference>
<keyword evidence="6" id="KW-1185">Reference proteome</keyword>
<dbReference type="Proteomes" id="UP000251956">
    <property type="component" value="Unassembled WGS sequence"/>
</dbReference>
<gene>
    <name evidence="5" type="ORF">DPM35_23335</name>
</gene>
<dbReference type="InterPro" id="IPR000595">
    <property type="entry name" value="cNMP-bd_dom"/>
</dbReference>
<feature type="domain" description="HTH crp-type" evidence="4">
    <location>
        <begin position="160"/>
        <end position="234"/>
    </location>
</feature>
<dbReference type="InterPro" id="IPR036390">
    <property type="entry name" value="WH_DNA-bd_sf"/>
</dbReference>
<keyword evidence="1" id="KW-0805">Transcription regulation</keyword>
<evidence type="ECO:0000313" key="5">
    <source>
        <dbReference type="EMBL" id="RAZ73782.1"/>
    </source>
</evidence>
<accession>A0A330GNS1</accession>
<dbReference type="GO" id="GO:0003700">
    <property type="term" value="F:DNA-binding transcription factor activity"/>
    <property type="evidence" value="ECO:0007669"/>
    <property type="project" value="TreeGrafter"/>
</dbReference>
<sequence>MSSQSARPVASRQYPCEKCPLRPLPAFREFDKQELSFISTFKRGELAVDKGATVLVEGSHSAHLYTVLSGWAFRYKLLPDGRRQILNFSMPGDLIGLQGSLMGEMQHSVEALSPMLLCVFEREQLQELYRNHPGLAYDITWIASREERMLDENLLSIGRRTALERAAYLIAFIASRARGAGLNGKTPVQIPITQQHIADTLGLSLVHTNKTIRKLMDRKLVLWRDGGCEVIDYDGLKKLARWEGLGEERRPLI</sequence>
<dbReference type="PANTHER" id="PTHR24567">
    <property type="entry name" value="CRP FAMILY TRANSCRIPTIONAL REGULATORY PROTEIN"/>
    <property type="match status" value="1"/>
</dbReference>
<evidence type="ECO:0000256" key="2">
    <source>
        <dbReference type="ARBA" id="ARBA00023125"/>
    </source>
</evidence>
<dbReference type="AlphaFoldDB" id="A0A330GNS1"/>
<dbReference type="PROSITE" id="PS51063">
    <property type="entry name" value="HTH_CRP_2"/>
    <property type="match status" value="1"/>
</dbReference>
<keyword evidence="2" id="KW-0238">DNA-binding</keyword>
<dbReference type="InterPro" id="IPR036388">
    <property type="entry name" value="WH-like_DNA-bd_sf"/>
</dbReference>